<dbReference type="GO" id="GO:0043161">
    <property type="term" value="P:proteasome-mediated ubiquitin-dependent protein catabolic process"/>
    <property type="evidence" value="ECO:0007669"/>
    <property type="project" value="TreeGrafter"/>
</dbReference>
<organism evidence="4 5">
    <name type="scientific">Tritrichomonas foetus</name>
    <dbReference type="NCBI Taxonomy" id="1144522"/>
    <lineage>
        <taxon>Eukaryota</taxon>
        <taxon>Metamonada</taxon>
        <taxon>Parabasalia</taxon>
        <taxon>Tritrichomonadida</taxon>
        <taxon>Tritrichomonadidae</taxon>
        <taxon>Tritrichomonas</taxon>
    </lineage>
</organism>
<accession>A0A1J4KJ52</accession>
<dbReference type="RefSeq" id="XP_068364250.1">
    <property type="nucleotide sequence ID" value="XM_068491666.1"/>
</dbReference>
<protein>
    <recommendedName>
        <fullName evidence="6">UBA/TS-N domain containing protein</fullName>
    </recommendedName>
</protein>
<keyword evidence="5" id="KW-1185">Reference proteome</keyword>
<evidence type="ECO:0008006" key="6">
    <source>
        <dbReference type="Google" id="ProtNLM"/>
    </source>
</evidence>
<dbReference type="OrthoDB" id="419317at2759"/>
<dbReference type="GO" id="GO:0043130">
    <property type="term" value="F:ubiquitin binding"/>
    <property type="evidence" value="ECO:0007669"/>
    <property type="project" value="TreeGrafter"/>
</dbReference>
<feature type="domain" description="UBA" evidence="2">
    <location>
        <begin position="122"/>
        <end position="162"/>
    </location>
</feature>
<dbReference type="GO" id="GO:0005654">
    <property type="term" value="C:nucleoplasm"/>
    <property type="evidence" value="ECO:0007669"/>
    <property type="project" value="TreeGrafter"/>
</dbReference>
<sequence>MEKIDVFVKRVPLNNTMQYSMQLNDTIHDLKARIFNQTDLPVSDIILYMNRKVFRDTQTLAEVFGTSSNSVNILMKRKVNLNAKSNDVVSYQSLTSIKPMTSIFARSVETVNQLNLANKLERVDPKLLNLLLDMGFPEKDCRCALIVSCHNIDRAADYLIKGDIPRSGRSKLPSIRRTRSGPAQQSHTPTKVDSTQAMKLTKEEFLQFMELLKNGYDEFIAAQYYMVCDKDIKLTKELLDSQK</sequence>
<feature type="region of interest" description="Disordered" evidence="1">
    <location>
        <begin position="169"/>
        <end position="194"/>
    </location>
</feature>
<dbReference type="PANTHER" id="PTHR10621">
    <property type="entry name" value="UV EXCISION REPAIR PROTEIN RAD23"/>
    <property type="match status" value="1"/>
</dbReference>
<dbReference type="VEuPathDB" id="TrichDB:TRFO_04074"/>
<dbReference type="AlphaFoldDB" id="A0A1J4KJ52"/>
<comment type="caution">
    <text evidence="4">The sequence shown here is derived from an EMBL/GenBank/DDBJ whole genome shotgun (WGS) entry which is preliminary data.</text>
</comment>
<feature type="compositionally biased region" description="Polar residues" evidence="1">
    <location>
        <begin position="181"/>
        <end position="194"/>
    </location>
</feature>
<feature type="domain" description="Ubiquitin-like" evidence="3">
    <location>
        <begin position="4"/>
        <end position="80"/>
    </location>
</feature>
<evidence type="ECO:0000313" key="4">
    <source>
        <dbReference type="EMBL" id="OHT11114.1"/>
    </source>
</evidence>
<evidence type="ECO:0000259" key="3">
    <source>
        <dbReference type="PROSITE" id="PS50053"/>
    </source>
</evidence>
<dbReference type="InterPro" id="IPR000626">
    <property type="entry name" value="Ubiquitin-like_dom"/>
</dbReference>
<dbReference type="InterPro" id="IPR015940">
    <property type="entry name" value="UBA"/>
</dbReference>
<dbReference type="PROSITE" id="PS50053">
    <property type="entry name" value="UBIQUITIN_2"/>
    <property type="match status" value="1"/>
</dbReference>
<evidence type="ECO:0000313" key="5">
    <source>
        <dbReference type="Proteomes" id="UP000179807"/>
    </source>
</evidence>
<dbReference type="PROSITE" id="PS50030">
    <property type="entry name" value="UBA"/>
    <property type="match status" value="1"/>
</dbReference>
<dbReference type="Gene3D" id="1.10.8.10">
    <property type="entry name" value="DNA helicase RuvA subunit, C-terminal domain"/>
    <property type="match status" value="1"/>
</dbReference>
<dbReference type="PANTHER" id="PTHR10621:SF0">
    <property type="entry name" value="UV EXCISION REPAIR PROTEIN RAD23"/>
    <property type="match status" value="1"/>
</dbReference>
<dbReference type="GeneID" id="94826370"/>
<dbReference type="InterPro" id="IPR029071">
    <property type="entry name" value="Ubiquitin-like_domsf"/>
</dbReference>
<gene>
    <name evidence="4" type="ORF">TRFO_04074</name>
</gene>
<dbReference type="Proteomes" id="UP000179807">
    <property type="component" value="Unassembled WGS sequence"/>
</dbReference>
<proteinExistence type="predicted"/>
<dbReference type="InterPro" id="IPR009060">
    <property type="entry name" value="UBA-like_sf"/>
</dbReference>
<dbReference type="Pfam" id="PF00240">
    <property type="entry name" value="ubiquitin"/>
    <property type="match status" value="1"/>
</dbReference>
<name>A0A1J4KJ52_9EUKA</name>
<dbReference type="GO" id="GO:0031593">
    <property type="term" value="F:polyubiquitin modification-dependent protein binding"/>
    <property type="evidence" value="ECO:0007669"/>
    <property type="project" value="TreeGrafter"/>
</dbReference>
<dbReference type="GO" id="GO:0005829">
    <property type="term" value="C:cytosol"/>
    <property type="evidence" value="ECO:0007669"/>
    <property type="project" value="TreeGrafter"/>
</dbReference>
<dbReference type="EMBL" id="MLAK01000594">
    <property type="protein sequence ID" value="OHT11114.1"/>
    <property type="molecule type" value="Genomic_DNA"/>
</dbReference>
<dbReference type="SUPFAM" id="SSF54236">
    <property type="entry name" value="Ubiquitin-like"/>
    <property type="match status" value="1"/>
</dbReference>
<reference evidence="4" key="1">
    <citation type="submission" date="2016-10" db="EMBL/GenBank/DDBJ databases">
        <authorList>
            <person name="Benchimol M."/>
            <person name="Almeida L.G."/>
            <person name="Vasconcelos A.T."/>
            <person name="Perreira-Neves A."/>
            <person name="Rosa I.A."/>
            <person name="Tasca T."/>
            <person name="Bogo M.R."/>
            <person name="de Souza W."/>
        </authorList>
    </citation>
    <scope>NUCLEOTIDE SEQUENCE [LARGE SCALE GENOMIC DNA]</scope>
    <source>
        <strain evidence="4">K</strain>
    </source>
</reference>
<dbReference type="Pfam" id="PF00627">
    <property type="entry name" value="UBA"/>
    <property type="match status" value="1"/>
</dbReference>
<dbReference type="GO" id="GO:0070628">
    <property type="term" value="F:proteasome binding"/>
    <property type="evidence" value="ECO:0007669"/>
    <property type="project" value="TreeGrafter"/>
</dbReference>
<evidence type="ECO:0000256" key="1">
    <source>
        <dbReference type="SAM" id="MobiDB-lite"/>
    </source>
</evidence>
<dbReference type="SUPFAM" id="SSF46934">
    <property type="entry name" value="UBA-like"/>
    <property type="match status" value="1"/>
</dbReference>
<evidence type="ECO:0000259" key="2">
    <source>
        <dbReference type="PROSITE" id="PS50030"/>
    </source>
</evidence>
<dbReference type="CDD" id="cd17039">
    <property type="entry name" value="Ubl_ubiquitin_like"/>
    <property type="match status" value="1"/>
</dbReference>
<dbReference type="Gene3D" id="3.10.20.90">
    <property type="entry name" value="Phosphatidylinositol 3-kinase Catalytic Subunit, Chain A, domain 1"/>
    <property type="match status" value="1"/>
</dbReference>